<dbReference type="CDD" id="cd02020">
    <property type="entry name" value="CMPK"/>
    <property type="match status" value="1"/>
</dbReference>
<dbReference type="GO" id="GO:0015949">
    <property type="term" value="P:nucleobase-containing small molecule interconversion"/>
    <property type="evidence" value="ECO:0007669"/>
    <property type="project" value="TreeGrafter"/>
</dbReference>
<reference evidence="10" key="1">
    <citation type="submission" date="2019-08" db="EMBL/GenBank/DDBJ databases">
        <authorList>
            <person name="Kucharzyk K."/>
            <person name="Murdoch R.W."/>
            <person name="Higgins S."/>
            <person name="Loffler F."/>
        </authorList>
    </citation>
    <scope>NUCLEOTIDE SEQUENCE</scope>
</reference>
<dbReference type="InterPro" id="IPR027417">
    <property type="entry name" value="P-loop_NTPase"/>
</dbReference>
<dbReference type="HAMAP" id="MF_00238">
    <property type="entry name" value="Cytidyl_kinase_type1"/>
    <property type="match status" value="1"/>
</dbReference>
<comment type="catalytic activity">
    <reaction evidence="7">
        <text>dCMP + ATP = dCDP + ADP</text>
        <dbReference type="Rhea" id="RHEA:25094"/>
        <dbReference type="ChEBI" id="CHEBI:30616"/>
        <dbReference type="ChEBI" id="CHEBI:57566"/>
        <dbReference type="ChEBI" id="CHEBI:58593"/>
        <dbReference type="ChEBI" id="CHEBI:456216"/>
        <dbReference type="EC" id="2.7.4.25"/>
    </reaction>
</comment>
<evidence type="ECO:0000256" key="7">
    <source>
        <dbReference type="ARBA" id="ARBA00047615"/>
    </source>
</evidence>
<comment type="similarity">
    <text evidence="1">Belongs to the cytidylate kinase family. Type 1 subfamily.</text>
</comment>
<evidence type="ECO:0000256" key="6">
    <source>
        <dbReference type="ARBA" id="ARBA00022840"/>
    </source>
</evidence>
<organism evidence="10">
    <name type="scientific">bioreactor metagenome</name>
    <dbReference type="NCBI Taxonomy" id="1076179"/>
    <lineage>
        <taxon>unclassified sequences</taxon>
        <taxon>metagenomes</taxon>
        <taxon>ecological metagenomes</taxon>
    </lineage>
</organism>
<dbReference type="AlphaFoldDB" id="A0A644TJ74"/>
<sequence>MIRPVIAIDGPAGAGKSTIAKMVAEKLNYIYIDTGAMYRAVTLKFLAANKPFDEELVTRIAQEIDITFRAEKGSNRVYIDSKEVTEEIRSTTVTNNVSKISAVGGVRDAMVSAQRKMGASGGVVMDGRDIGTVVFPQAEVKIFLTASVEERAKRRYLELKNKGQNVKLEVLAQEIAIRDKLDSERKISPLRCAENAHYLDTSNLDIPTVVDNILHLCKVS</sequence>
<dbReference type="PANTHER" id="PTHR21299:SF2">
    <property type="entry name" value="CYTIDYLATE KINASE"/>
    <property type="match status" value="1"/>
</dbReference>
<evidence type="ECO:0000313" key="10">
    <source>
        <dbReference type="EMBL" id="MPL67008.1"/>
    </source>
</evidence>
<keyword evidence="6" id="KW-0067">ATP-binding</keyword>
<evidence type="ECO:0000256" key="1">
    <source>
        <dbReference type="ARBA" id="ARBA00009427"/>
    </source>
</evidence>
<dbReference type="Gene3D" id="3.40.50.300">
    <property type="entry name" value="P-loop containing nucleotide triphosphate hydrolases"/>
    <property type="match status" value="1"/>
</dbReference>
<dbReference type="NCBIfam" id="TIGR00017">
    <property type="entry name" value="cmk"/>
    <property type="match status" value="1"/>
</dbReference>
<dbReference type="EMBL" id="VSSQ01000035">
    <property type="protein sequence ID" value="MPL67008.1"/>
    <property type="molecule type" value="Genomic_DNA"/>
</dbReference>
<dbReference type="GO" id="GO:0036430">
    <property type="term" value="F:CMP kinase activity"/>
    <property type="evidence" value="ECO:0007669"/>
    <property type="project" value="RHEA"/>
</dbReference>
<dbReference type="InterPro" id="IPR011994">
    <property type="entry name" value="Cytidylate_kinase_dom"/>
</dbReference>
<dbReference type="GO" id="GO:0005829">
    <property type="term" value="C:cytosol"/>
    <property type="evidence" value="ECO:0007669"/>
    <property type="project" value="TreeGrafter"/>
</dbReference>
<keyword evidence="5 10" id="KW-0418">Kinase</keyword>
<evidence type="ECO:0000256" key="2">
    <source>
        <dbReference type="ARBA" id="ARBA00012906"/>
    </source>
</evidence>
<feature type="domain" description="Cytidylate kinase" evidence="9">
    <location>
        <begin position="6"/>
        <end position="217"/>
    </location>
</feature>
<proteinExistence type="inferred from homology"/>
<accession>A0A644TJ74</accession>
<comment type="catalytic activity">
    <reaction evidence="8">
        <text>CMP + ATP = CDP + ADP</text>
        <dbReference type="Rhea" id="RHEA:11600"/>
        <dbReference type="ChEBI" id="CHEBI:30616"/>
        <dbReference type="ChEBI" id="CHEBI:58069"/>
        <dbReference type="ChEBI" id="CHEBI:60377"/>
        <dbReference type="ChEBI" id="CHEBI:456216"/>
        <dbReference type="EC" id="2.7.4.25"/>
    </reaction>
</comment>
<evidence type="ECO:0000256" key="8">
    <source>
        <dbReference type="ARBA" id="ARBA00048478"/>
    </source>
</evidence>
<protein>
    <recommendedName>
        <fullName evidence="2">(d)CMP kinase</fullName>
        <ecNumber evidence="2">2.7.4.25</ecNumber>
    </recommendedName>
</protein>
<name>A0A644TJ74_9ZZZZ</name>
<evidence type="ECO:0000256" key="5">
    <source>
        <dbReference type="ARBA" id="ARBA00022777"/>
    </source>
</evidence>
<dbReference type="Pfam" id="PF02224">
    <property type="entry name" value="Cytidylate_kin"/>
    <property type="match status" value="1"/>
</dbReference>
<dbReference type="GO" id="GO:0036431">
    <property type="term" value="F:dCMP kinase activity"/>
    <property type="evidence" value="ECO:0007669"/>
    <property type="project" value="InterPro"/>
</dbReference>
<keyword evidence="4" id="KW-0547">Nucleotide-binding</keyword>
<evidence type="ECO:0000256" key="4">
    <source>
        <dbReference type="ARBA" id="ARBA00022741"/>
    </source>
</evidence>
<evidence type="ECO:0000256" key="3">
    <source>
        <dbReference type="ARBA" id="ARBA00022679"/>
    </source>
</evidence>
<keyword evidence="3 10" id="KW-0808">Transferase</keyword>
<dbReference type="GO" id="GO:0005524">
    <property type="term" value="F:ATP binding"/>
    <property type="evidence" value="ECO:0007669"/>
    <property type="project" value="UniProtKB-KW"/>
</dbReference>
<gene>
    <name evidence="10" type="primary">cmk_6</name>
    <name evidence="10" type="ORF">SDC9_12697</name>
</gene>
<evidence type="ECO:0000259" key="9">
    <source>
        <dbReference type="Pfam" id="PF02224"/>
    </source>
</evidence>
<dbReference type="PANTHER" id="PTHR21299">
    <property type="entry name" value="CYTIDYLATE KINASE/PANTOATE-BETA-ALANINE LIGASE"/>
    <property type="match status" value="1"/>
</dbReference>
<comment type="caution">
    <text evidence="10">The sequence shown here is derived from an EMBL/GenBank/DDBJ whole genome shotgun (WGS) entry which is preliminary data.</text>
</comment>
<dbReference type="InterPro" id="IPR003136">
    <property type="entry name" value="Cytidylate_kin"/>
</dbReference>
<dbReference type="SUPFAM" id="SSF52540">
    <property type="entry name" value="P-loop containing nucleoside triphosphate hydrolases"/>
    <property type="match status" value="1"/>
</dbReference>
<dbReference type="EC" id="2.7.4.25" evidence="2"/>